<accession>A0A8D2KVA4</accession>
<dbReference type="Proteomes" id="UP000694545">
    <property type="component" value="Unplaced"/>
</dbReference>
<sequence length="107" mass="11534">SQFLPTTPRSVLPSLAFALSEANMAFSSQIPPSELLIEPAPILLTIPGPMLSASNAPVGMAQYTPRASGYSSYSTRPYGGHGYGRRYLSGYSYPYYSWRALACSTSD</sequence>
<evidence type="ECO:0000313" key="1">
    <source>
        <dbReference type="Ensembl" id="ENSVKKP00000010703.1"/>
    </source>
</evidence>
<keyword evidence="2" id="KW-1185">Reference proteome</keyword>
<evidence type="ECO:0000313" key="2">
    <source>
        <dbReference type="Proteomes" id="UP000694545"/>
    </source>
</evidence>
<proteinExistence type="predicted"/>
<name>A0A8D2KVA4_VARKO</name>
<dbReference type="Ensembl" id="ENSVKKT00000010961.1">
    <property type="protein sequence ID" value="ENSVKKP00000010703.1"/>
    <property type="gene ID" value="ENSVKKG00000007519.1"/>
</dbReference>
<reference evidence="1" key="1">
    <citation type="submission" date="2025-08" db="UniProtKB">
        <authorList>
            <consortium name="Ensembl"/>
        </authorList>
    </citation>
    <scope>IDENTIFICATION</scope>
</reference>
<reference evidence="1" key="2">
    <citation type="submission" date="2025-09" db="UniProtKB">
        <authorList>
            <consortium name="Ensembl"/>
        </authorList>
    </citation>
    <scope>IDENTIFICATION</scope>
</reference>
<organism evidence="1 2">
    <name type="scientific">Varanus komodoensis</name>
    <name type="common">Komodo dragon</name>
    <dbReference type="NCBI Taxonomy" id="61221"/>
    <lineage>
        <taxon>Eukaryota</taxon>
        <taxon>Metazoa</taxon>
        <taxon>Chordata</taxon>
        <taxon>Craniata</taxon>
        <taxon>Vertebrata</taxon>
        <taxon>Euteleostomi</taxon>
        <taxon>Lepidosauria</taxon>
        <taxon>Squamata</taxon>
        <taxon>Bifurcata</taxon>
        <taxon>Unidentata</taxon>
        <taxon>Episquamata</taxon>
        <taxon>Toxicofera</taxon>
        <taxon>Anguimorpha</taxon>
        <taxon>Paleoanguimorpha</taxon>
        <taxon>Varanoidea</taxon>
        <taxon>Varanidae</taxon>
        <taxon>Varanus</taxon>
    </lineage>
</organism>
<dbReference type="AlphaFoldDB" id="A0A8D2KVA4"/>
<protein>
    <submittedName>
        <fullName evidence="1">Uncharacterized protein</fullName>
    </submittedName>
</protein>